<evidence type="ECO:0008006" key="4">
    <source>
        <dbReference type="Google" id="ProtNLM"/>
    </source>
</evidence>
<keyword evidence="1" id="KW-0812">Transmembrane</keyword>
<dbReference type="AlphaFoldDB" id="A0A2M8G971"/>
<sequence>MALFLQSKSNKIFWGIGLFFVALFIAVEGYSYYDQWRGEKRVEELAQLLTKIEKDAFDKKAADKIGGKTPQETLDLFIKAVESGDYELASKYFVIEKQEKWKKSLIEIVDAKKISIFLEPLHDAKNSKGAYLKEDRYFIDEPVSIEYLRYPSGNWKIEEI</sequence>
<accession>A0A2M8G971</accession>
<dbReference type="EMBL" id="PFQR01000025">
    <property type="protein sequence ID" value="PJC70006.1"/>
    <property type="molecule type" value="Genomic_DNA"/>
</dbReference>
<evidence type="ECO:0000313" key="2">
    <source>
        <dbReference type="EMBL" id="PJC70006.1"/>
    </source>
</evidence>
<dbReference type="Proteomes" id="UP000229041">
    <property type="component" value="Unassembled WGS sequence"/>
</dbReference>
<comment type="caution">
    <text evidence="2">The sequence shown here is derived from an EMBL/GenBank/DDBJ whole genome shotgun (WGS) entry which is preliminary data.</text>
</comment>
<reference evidence="3" key="1">
    <citation type="submission" date="2017-09" db="EMBL/GenBank/DDBJ databases">
        <title>Depth-based differentiation of microbial function through sediment-hosted aquifers and enrichment of novel symbionts in the deep terrestrial subsurface.</title>
        <authorList>
            <person name="Probst A.J."/>
            <person name="Ladd B."/>
            <person name="Jarett J.K."/>
            <person name="Geller-Mcgrath D.E."/>
            <person name="Sieber C.M.K."/>
            <person name="Emerson J.B."/>
            <person name="Anantharaman K."/>
            <person name="Thomas B.C."/>
            <person name="Malmstrom R."/>
            <person name="Stieglmeier M."/>
            <person name="Klingl A."/>
            <person name="Woyke T."/>
            <person name="Ryan C.M."/>
            <person name="Banfield J.F."/>
        </authorList>
    </citation>
    <scope>NUCLEOTIDE SEQUENCE [LARGE SCALE GENOMIC DNA]</scope>
</reference>
<protein>
    <recommendedName>
        <fullName evidence="4">DUF4878 domain-containing protein</fullName>
    </recommendedName>
</protein>
<evidence type="ECO:0000313" key="3">
    <source>
        <dbReference type="Proteomes" id="UP000229041"/>
    </source>
</evidence>
<evidence type="ECO:0000256" key="1">
    <source>
        <dbReference type="SAM" id="Phobius"/>
    </source>
</evidence>
<organism evidence="2 3">
    <name type="scientific">Candidatus Tagabacteria bacterium CG_4_8_14_3_um_filter_41_8</name>
    <dbReference type="NCBI Taxonomy" id="1975018"/>
    <lineage>
        <taxon>Bacteria</taxon>
        <taxon>Candidatus Tagaibacteriota</taxon>
    </lineage>
</organism>
<feature type="transmembrane region" description="Helical" evidence="1">
    <location>
        <begin position="12"/>
        <end position="33"/>
    </location>
</feature>
<gene>
    <name evidence="2" type="ORF">CO014_00915</name>
</gene>
<proteinExistence type="predicted"/>
<keyword evidence="1" id="KW-0472">Membrane</keyword>
<name>A0A2M8G971_9BACT</name>
<keyword evidence="1" id="KW-1133">Transmembrane helix</keyword>